<comment type="similarity">
    <text evidence="2">In the C-terminal section; belongs to the trehalose phosphatase family.</text>
</comment>
<feature type="non-terminal residue" evidence="3">
    <location>
        <position position="175"/>
    </location>
</feature>
<sequence length="175" mass="18696">MLGGGVGGIGFGLGFYVIMLDPSFRTLIVEHVVSAYKRTKSRAILLDYDGTLQSTVDTSPNAEAIAILNKLCGDSKNVVFIVSGKDKDTLTQWFSSCGNLCLAAEDGYFAKELLDHLESVLVNEPFSVKSGQHIVEVKPQGVNKGLAAAGLLVTMRQKEVLPDFVLCIGDCPSGL</sequence>
<dbReference type="InterPro" id="IPR003337">
    <property type="entry name" value="Trehalose_PPase"/>
</dbReference>
<dbReference type="InterPro" id="IPR001830">
    <property type="entry name" value="Glyco_trans_20"/>
</dbReference>
<dbReference type="AlphaFoldDB" id="A0A8S0Q9A7"/>
<proteinExistence type="inferred from homology"/>
<gene>
    <name evidence="3" type="ORF">OLEA9_A084497</name>
</gene>
<dbReference type="GO" id="GO:0004805">
    <property type="term" value="F:trehalose-phosphatase activity"/>
    <property type="evidence" value="ECO:0007669"/>
    <property type="project" value="TreeGrafter"/>
</dbReference>
<reference evidence="3 4" key="1">
    <citation type="submission" date="2019-12" db="EMBL/GenBank/DDBJ databases">
        <authorList>
            <person name="Alioto T."/>
            <person name="Alioto T."/>
            <person name="Gomez Garrido J."/>
        </authorList>
    </citation>
    <scope>NUCLEOTIDE SEQUENCE [LARGE SCALE GENOMIC DNA]</scope>
</reference>
<dbReference type="GO" id="GO:0005829">
    <property type="term" value="C:cytosol"/>
    <property type="evidence" value="ECO:0007669"/>
    <property type="project" value="TreeGrafter"/>
</dbReference>
<dbReference type="GO" id="GO:0005992">
    <property type="term" value="P:trehalose biosynthetic process"/>
    <property type="evidence" value="ECO:0007669"/>
    <property type="project" value="InterPro"/>
</dbReference>
<accession>A0A8S0Q9A7</accession>
<dbReference type="InterPro" id="IPR036412">
    <property type="entry name" value="HAD-like_sf"/>
</dbReference>
<dbReference type="Gene3D" id="3.40.50.1000">
    <property type="entry name" value="HAD superfamily/HAD-like"/>
    <property type="match status" value="1"/>
</dbReference>
<protein>
    <submittedName>
        <fullName evidence="3">Alpha,alpha-trehalose-phosphate synthase [UDP-forming] 5</fullName>
    </submittedName>
</protein>
<dbReference type="Proteomes" id="UP000594638">
    <property type="component" value="Unassembled WGS sequence"/>
</dbReference>
<dbReference type="InterPro" id="IPR023214">
    <property type="entry name" value="HAD_sf"/>
</dbReference>
<keyword evidence="4" id="KW-1185">Reference proteome</keyword>
<evidence type="ECO:0000313" key="3">
    <source>
        <dbReference type="EMBL" id="CAA2961382.1"/>
    </source>
</evidence>
<organism evidence="3 4">
    <name type="scientific">Olea europaea subsp. europaea</name>
    <dbReference type="NCBI Taxonomy" id="158383"/>
    <lineage>
        <taxon>Eukaryota</taxon>
        <taxon>Viridiplantae</taxon>
        <taxon>Streptophyta</taxon>
        <taxon>Embryophyta</taxon>
        <taxon>Tracheophyta</taxon>
        <taxon>Spermatophyta</taxon>
        <taxon>Magnoliopsida</taxon>
        <taxon>eudicotyledons</taxon>
        <taxon>Gunneridae</taxon>
        <taxon>Pentapetalae</taxon>
        <taxon>asterids</taxon>
        <taxon>lamiids</taxon>
        <taxon>Lamiales</taxon>
        <taxon>Oleaceae</taxon>
        <taxon>Oleeae</taxon>
        <taxon>Olea</taxon>
    </lineage>
</organism>
<dbReference type="OrthoDB" id="755951at2759"/>
<dbReference type="Gramene" id="OE9A084497T1">
    <property type="protein sequence ID" value="OE9A084497C1"/>
    <property type="gene ID" value="OE9A084497"/>
</dbReference>
<dbReference type="FunFam" id="3.40.50.1000:FF:000052">
    <property type="entry name" value="Alpha,alpha-trehalose-phosphate synthase [UDP-forming] 6"/>
    <property type="match status" value="1"/>
</dbReference>
<dbReference type="EMBL" id="CACTIH010000536">
    <property type="protein sequence ID" value="CAA2961382.1"/>
    <property type="molecule type" value="Genomic_DNA"/>
</dbReference>
<dbReference type="SUPFAM" id="SSF56784">
    <property type="entry name" value="HAD-like"/>
    <property type="match status" value="1"/>
</dbReference>
<dbReference type="PANTHER" id="PTHR10788">
    <property type="entry name" value="TREHALOSE-6-PHOSPHATE SYNTHASE"/>
    <property type="match status" value="1"/>
</dbReference>
<comment type="similarity">
    <text evidence="1">In the N-terminal section; belongs to the glycosyltransferase 20 family.</text>
</comment>
<evidence type="ECO:0000256" key="2">
    <source>
        <dbReference type="ARBA" id="ARBA00006330"/>
    </source>
</evidence>
<comment type="caution">
    <text evidence="3">The sequence shown here is derived from an EMBL/GenBank/DDBJ whole genome shotgun (WGS) entry which is preliminary data.</text>
</comment>
<evidence type="ECO:0000313" key="4">
    <source>
        <dbReference type="Proteomes" id="UP000594638"/>
    </source>
</evidence>
<dbReference type="PANTHER" id="PTHR10788:SF94">
    <property type="entry name" value="ALPHA,ALPHA-TREHALOSE-PHOSPHATE SYNTHASE [UDP-FORMING] 5"/>
    <property type="match status" value="1"/>
</dbReference>
<name>A0A8S0Q9A7_OLEEU</name>
<evidence type="ECO:0000256" key="1">
    <source>
        <dbReference type="ARBA" id="ARBA00005409"/>
    </source>
</evidence>
<dbReference type="Pfam" id="PF02358">
    <property type="entry name" value="Trehalose_PPase"/>
    <property type="match status" value="1"/>
</dbReference>